<sequence length="267" mass="30582">MFPRRLWVLLCPLALLTNSCSRKVTADNDPVWRRLELKRMELVQQRELAEFKVAQMEIRRTKGADQIATAARLTVYRAELEAYRDTLRADVPLLETALAAAHADRLAETRRKAKGLEFATLTTRTGTTFEKVKVEEVRDDGAKISHSSGFARLRVEDLDQQMCDRLGLDESLEQLAVRQIEARQSAYHREADQTLAANQFMTSPPVTPARPPHTYIPVQPGSSSGYSNFGFSRRIGFGESENPETPRTYRIWRNGRSTPRYYSTYRW</sequence>
<feature type="signal peptide" evidence="1">
    <location>
        <begin position="1"/>
        <end position="26"/>
    </location>
</feature>
<proteinExistence type="predicted"/>
<evidence type="ECO:0000256" key="1">
    <source>
        <dbReference type="SAM" id="SignalP"/>
    </source>
</evidence>
<dbReference type="Proteomes" id="UP000676169">
    <property type="component" value="Chromosome"/>
</dbReference>
<dbReference type="RefSeq" id="WP_211631172.1">
    <property type="nucleotide sequence ID" value="NZ_CP073100.1"/>
</dbReference>
<reference evidence="2" key="1">
    <citation type="submission" date="2021-04" db="EMBL/GenBank/DDBJ databases">
        <title>Luteolibacter sp. 32A isolated from the skin of an Anderson's salamander (Ambystoma andersonii).</title>
        <authorList>
            <person name="Spergser J."/>
            <person name="Busse H.-J."/>
        </authorList>
    </citation>
    <scope>NUCLEOTIDE SEQUENCE</scope>
    <source>
        <strain evidence="2">32A</strain>
    </source>
</reference>
<dbReference type="AlphaFoldDB" id="A0A975G8Q4"/>
<gene>
    <name evidence="2" type="ORF">KBB96_19525</name>
</gene>
<protein>
    <submittedName>
        <fullName evidence="2">Uncharacterized protein</fullName>
    </submittedName>
</protein>
<evidence type="ECO:0000313" key="3">
    <source>
        <dbReference type="Proteomes" id="UP000676169"/>
    </source>
</evidence>
<keyword evidence="3" id="KW-1185">Reference proteome</keyword>
<dbReference type="EMBL" id="CP073100">
    <property type="protein sequence ID" value="QUE51033.1"/>
    <property type="molecule type" value="Genomic_DNA"/>
</dbReference>
<evidence type="ECO:0000313" key="2">
    <source>
        <dbReference type="EMBL" id="QUE51033.1"/>
    </source>
</evidence>
<accession>A0A975G8Q4</accession>
<dbReference type="KEGG" id="lamb:KBB96_19525"/>
<name>A0A975G8Q4_9BACT</name>
<organism evidence="2 3">
    <name type="scientific">Luteolibacter ambystomatis</name>
    <dbReference type="NCBI Taxonomy" id="2824561"/>
    <lineage>
        <taxon>Bacteria</taxon>
        <taxon>Pseudomonadati</taxon>
        <taxon>Verrucomicrobiota</taxon>
        <taxon>Verrucomicrobiia</taxon>
        <taxon>Verrucomicrobiales</taxon>
        <taxon>Verrucomicrobiaceae</taxon>
        <taxon>Luteolibacter</taxon>
    </lineage>
</organism>
<keyword evidence="1" id="KW-0732">Signal</keyword>
<feature type="chain" id="PRO_5037915084" evidence="1">
    <location>
        <begin position="27"/>
        <end position="267"/>
    </location>
</feature>